<proteinExistence type="inferred from homology"/>
<dbReference type="EMBL" id="LN483074">
    <property type="protein sequence ID" value="CEA01829.1"/>
    <property type="molecule type" value="Genomic_DNA"/>
</dbReference>
<evidence type="ECO:0000256" key="2">
    <source>
        <dbReference type="ARBA" id="ARBA00022448"/>
    </source>
</evidence>
<evidence type="ECO:0000256" key="4">
    <source>
        <dbReference type="ARBA" id="ARBA00023065"/>
    </source>
</evidence>
<evidence type="ECO:0000256" key="6">
    <source>
        <dbReference type="ARBA" id="ARBA00023196"/>
    </source>
</evidence>
<dbReference type="InterPro" id="IPR000711">
    <property type="entry name" value="ATPase_OSCP/dsu"/>
</dbReference>
<dbReference type="GO" id="GO:0005886">
    <property type="term" value="C:plasma membrane"/>
    <property type="evidence" value="ECO:0007669"/>
    <property type="project" value="UniProtKB-SubCell"/>
</dbReference>
<dbReference type="NCBIfam" id="TIGR01145">
    <property type="entry name" value="ATP_synt_delta"/>
    <property type="match status" value="1"/>
</dbReference>
<dbReference type="InterPro" id="IPR026015">
    <property type="entry name" value="ATP_synth_OSCP/delta_N_sf"/>
</dbReference>
<organism evidence="9">
    <name type="scientific">Metalysinibacillus saudimassiliensis</name>
    <dbReference type="NCBI Taxonomy" id="1461583"/>
    <lineage>
        <taxon>Bacteria</taxon>
        <taxon>Bacillati</taxon>
        <taxon>Bacillota</taxon>
        <taxon>Bacilli</taxon>
        <taxon>Bacillales</taxon>
        <taxon>Caryophanaceae</taxon>
        <taxon>Metalysinibacillus</taxon>
    </lineage>
</organism>
<keyword evidence="7 8" id="KW-0066">ATP synthesis</keyword>
<accession>A0A078M6C7</accession>
<dbReference type="PATRIC" id="fig|1461583.4.peg.998"/>
<keyword evidence="8" id="KW-1003">Cell membrane</keyword>
<dbReference type="Pfam" id="PF00213">
    <property type="entry name" value="OSCP"/>
    <property type="match status" value="1"/>
</dbReference>
<dbReference type="Gene3D" id="1.10.520.20">
    <property type="entry name" value="N-terminal domain of the delta subunit of the F1F0-ATP synthase"/>
    <property type="match status" value="1"/>
</dbReference>
<reference evidence="9" key="1">
    <citation type="submission" date="2014-07" db="EMBL/GenBank/DDBJ databases">
        <authorList>
            <person name="Urmite Genomes Urmite Genomes"/>
        </authorList>
    </citation>
    <scope>NUCLEOTIDE SEQUENCE</scope>
    <source>
        <strain evidence="9">13S34_air</strain>
    </source>
</reference>
<evidence type="ECO:0000256" key="7">
    <source>
        <dbReference type="ARBA" id="ARBA00023310"/>
    </source>
</evidence>
<evidence type="ECO:0000256" key="8">
    <source>
        <dbReference type="HAMAP-Rule" id="MF_01416"/>
    </source>
</evidence>
<dbReference type="HAMAP" id="MF_01416">
    <property type="entry name" value="ATP_synth_delta_bact"/>
    <property type="match status" value="1"/>
</dbReference>
<evidence type="ECO:0000313" key="9">
    <source>
        <dbReference type="EMBL" id="CEA01829.1"/>
    </source>
</evidence>
<evidence type="ECO:0000256" key="5">
    <source>
        <dbReference type="ARBA" id="ARBA00023136"/>
    </source>
</evidence>
<comment type="similarity">
    <text evidence="8">Belongs to the ATPase delta chain family.</text>
</comment>
<keyword evidence="4 8" id="KW-0406">Ion transport</keyword>
<comment type="function">
    <text evidence="8">F(1)F(0) ATP synthase produces ATP from ADP in the presence of a proton or sodium gradient. F-type ATPases consist of two structural domains, F(1) containing the extramembraneous catalytic core and F(0) containing the membrane proton channel, linked together by a central stalk and a peripheral stalk. During catalysis, ATP synthesis in the catalytic domain of F(1) is coupled via a rotary mechanism of the central stalk subunits to proton translocation.</text>
</comment>
<gene>
    <name evidence="8 9" type="primary">atpH</name>
    <name evidence="9" type="ORF">BN1050_01037</name>
</gene>
<keyword evidence="2 8" id="KW-0813">Transport</keyword>
<keyword evidence="5 8" id="KW-0472">Membrane</keyword>
<dbReference type="PRINTS" id="PR00125">
    <property type="entry name" value="ATPASEDELTA"/>
</dbReference>
<dbReference type="HOGENOM" id="CLU_085114_4_1_9"/>
<dbReference type="GO" id="GO:0045259">
    <property type="term" value="C:proton-transporting ATP synthase complex"/>
    <property type="evidence" value="ECO:0007669"/>
    <property type="project" value="UniProtKB-KW"/>
</dbReference>
<dbReference type="PANTHER" id="PTHR11910">
    <property type="entry name" value="ATP SYNTHASE DELTA CHAIN"/>
    <property type="match status" value="1"/>
</dbReference>
<name>A0A078M6C7_9BACL</name>
<dbReference type="InterPro" id="IPR020781">
    <property type="entry name" value="ATPase_OSCP/d_CS"/>
</dbReference>
<sequence>MTQSIVAKRYAQALFELAKGQGKLAEVGSDLQEIVKVAKQSPDFLAVLGAPKITIEKKKQMVTSLFAGATPMVLDTLQLLVDKKRITEVGAIAEVYNELAANEQGSANAVVYSTRELTAEERESISTAFAKRVGKQTLTITNEIDPSLLGGIRVQIGNHIFDSTVLAKLARLENELIG</sequence>
<comment type="subcellular location">
    <subcellularLocation>
        <location evidence="8">Cell membrane</location>
        <topology evidence="8">Peripheral membrane protein</topology>
    </subcellularLocation>
    <subcellularLocation>
        <location evidence="1">Membrane</location>
    </subcellularLocation>
</comment>
<dbReference type="PROSITE" id="PS00389">
    <property type="entry name" value="ATPASE_DELTA"/>
    <property type="match status" value="1"/>
</dbReference>
<evidence type="ECO:0000256" key="1">
    <source>
        <dbReference type="ARBA" id="ARBA00004370"/>
    </source>
</evidence>
<protein>
    <recommendedName>
        <fullName evidence="8">ATP synthase subunit delta</fullName>
    </recommendedName>
    <alternativeName>
        <fullName evidence="8">ATP synthase F(1) sector subunit delta</fullName>
    </alternativeName>
    <alternativeName>
        <fullName evidence="8">F-type ATPase subunit delta</fullName>
        <shortName evidence="8">F-ATPase subunit delta</shortName>
    </alternativeName>
</protein>
<dbReference type="AlphaFoldDB" id="A0A078M6C7"/>
<evidence type="ECO:0000256" key="3">
    <source>
        <dbReference type="ARBA" id="ARBA00022781"/>
    </source>
</evidence>
<comment type="function">
    <text evidence="8">This protein is part of the stalk that links CF(0) to CF(1). It either transmits conformational changes from CF(0) to CF(1) or is implicated in proton conduction.</text>
</comment>
<keyword evidence="3 8" id="KW-0375">Hydrogen ion transport</keyword>
<dbReference type="SUPFAM" id="SSF47928">
    <property type="entry name" value="N-terminal domain of the delta subunit of the F1F0-ATP synthase"/>
    <property type="match status" value="1"/>
</dbReference>
<dbReference type="GO" id="GO:0046933">
    <property type="term" value="F:proton-transporting ATP synthase activity, rotational mechanism"/>
    <property type="evidence" value="ECO:0007669"/>
    <property type="project" value="UniProtKB-UniRule"/>
</dbReference>
<keyword evidence="6 8" id="KW-0139">CF(1)</keyword>
<dbReference type="NCBIfam" id="NF004403">
    <property type="entry name" value="PRK05758.2-4"/>
    <property type="match status" value="1"/>
</dbReference>